<evidence type="ECO:0000256" key="7">
    <source>
        <dbReference type="ARBA" id="ARBA00022723"/>
    </source>
</evidence>
<dbReference type="SUPFAM" id="SSF110921">
    <property type="entry name" value="2-isopropylmalate synthase LeuA, allosteric (dimerisation) domain"/>
    <property type="match status" value="1"/>
</dbReference>
<dbReference type="PANTHER" id="PTHR10277:SF9">
    <property type="entry name" value="2-ISOPROPYLMALATE SYNTHASE 1, CHLOROPLASTIC-RELATED"/>
    <property type="match status" value="1"/>
</dbReference>
<feature type="compositionally biased region" description="Basic and acidic residues" evidence="9">
    <location>
        <begin position="516"/>
        <end position="525"/>
    </location>
</feature>
<evidence type="ECO:0000259" key="10">
    <source>
        <dbReference type="PROSITE" id="PS50991"/>
    </source>
</evidence>
<dbReference type="InterPro" id="IPR002034">
    <property type="entry name" value="AIPM/Hcit_synth_CS"/>
</dbReference>
<proteinExistence type="inferred from homology"/>
<name>A0A2R5GZD9_9STRA</name>
<organism evidence="11 12">
    <name type="scientific">Hondaea fermentalgiana</name>
    <dbReference type="NCBI Taxonomy" id="2315210"/>
    <lineage>
        <taxon>Eukaryota</taxon>
        <taxon>Sar</taxon>
        <taxon>Stramenopiles</taxon>
        <taxon>Bigyra</taxon>
        <taxon>Labyrinthulomycetes</taxon>
        <taxon>Thraustochytrida</taxon>
        <taxon>Thraustochytriidae</taxon>
        <taxon>Hondaea</taxon>
    </lineage>
</organism>
<dbReference type="Gene3D" id="1.10.238.260">
    <property type="match status" value="1"/>
</dbReference>
<dbReference type="GO" id="GO:0003852">
    <property type="term" value="F:2-isopropylmalate synthase activity"/>
    <property type="evidence" value="ECO:0007669"/>
    <property type="project" value="UniProtKB-EC"/>
</dbReference>
<evidence type="ECO:0000256" key="3">
    <source>
        <dbReference type="ARBA" id="ARBA00012973"/>
    </source>
</evidence>
<dbReference type="InterPro" id="IPR000891">
    <property type="entry name" value="PYR_CT"/>
</dbReference>
<feature type="region of interest" description="Disordered" evidence="9">
    <location>
        <begin position="516"/>
        <end position="548"/>
    </location>
</feature>
<dbReference type="UniPathway" id="UPA00048">
    <property type="reaction ID" value="UER00070"/>
</dbReference>
<reference evidence="11 12" key="1">
    <citation type="submission" date="2017-12" db="EMBL/GenBank/DDBJ databases">
        <title>Sequencing, de novo assembly and annotation of complete genome of a new Thraustochytrid species, strain FCC1311.</title>
        <authorList>
            <person name="Sedici K."/>
            <person name="Godart F."/>
            <person name="Aiese Cigliano R."/>
            <person name="Sanseverino W."/>
            <person name="Barakat M."/>
            <person name="Ortet P."/>
            <person name="Marechal E."/>
            <person name="Cagnac O."/>
            <person name="Amato A."/>
        </authorList>
    </citation>
    <scope>NUCLEOTIDE SEQUENCE [LARGE SCALE GENOMIC DNA]</scope>
</reference>
<keyword evidence="7" id="KW-0479">Metal-binding</keyword>
<keyword evidence="5" id="KW-0028">Amino-acid biosynthesis</keyword>
<dbReference type="InterPro" id="IPR036230">
    <property type="entry name" value="LeuA_allosteric_dom_sf"/>
</dbReference>
<evidence type="ECO:0000256" key="6">
    <source>
        <dbReference type="ARBA" id="ARBA00022679"/>
    </source>
</evidence>
<dbReference type="AlphaFoldDB" id="A0A2R5GZD9"/>
<evidence type="ECO:0000256" key="4">
    <source>
        <dbReference type="ARBA" id="ARBA00022430"/>
    </source>
</evidence>
<dbReference type="InParanoid" id="A0A2R5GZD9"/>
<comment type="pathway">
    <text evidence="1">Amino-acid biosynthesis; L-leucine biosynthesis; L-leucine from 3-methyl-2-oxobutanoate: step 1/4.</text>
</comment>
<dbReference type="Proteomes" id="UP000241890">
    <property type="component" value="Unassembled WGS sequence"/>
</dbReference>
<dbReference type="Gene3D" id="3.20.20.70">
    <property type="entry name" value="Aldolase class I"/>
    <property type="match status" value="1"/>
</dbReference>
<dbReference type="InterPro" id="IPR005671">
    <property type="entry name" value="LeuA_bact_synth"/>
</dbReference>
<feature type="domain" description="Pyruvate carboxyltransferase" evidence="10">
    <location>
        <begin position="33"/>
        <end position="306"/>
    </location>
</feature>
<dbReference type="InterPro" id="IPR050073">
    <property type="entry name" value="2-IPM_HCS-like"/>
</dbReference>
<gene>
    <name evidence="11" type="ORF">FCC1311_100642</name>
</gene>
<dbReference type="HAMAP" id="MF_01025">
    <property type="entry name" value="LeuA_type1"/>
    <property type="match status" value="1"/>
</dbReference>
<feature type="compositionally biased region" description="Polar residues" evidence="9">
    <location>
        <begin position="537"/>
        <end position="548"/>
    </location>
</feature>
<dbReference type="OrthoDB" id="2015253at2759"/>
<keyword evidence="4" id="KW-0432">Leucine biosynthesis</keyword>
<dbReference type="FunFam" id="3.20.20.70:FF:000010">
    <property type="entry name" value="2-isopropylmalate synthase"/>
    <property type="match status" value="1"/>
</dbReference>
<sequence length="588" mass="64061">MRYEDDAPARLDAAVRKTSQSSRASAVVGKDRLILFDTTLRDGEQSPGATLNLKEKVEIARVLSRFGVDICEAGFPIASPGDFEAVKTIATEIGPLMTGREATGQPMRICGLSRASEKDIQRCFDAVKHAPLHRIHTFLATSDIHLKHKLNISREECIERAAKAVKFASSLSEDVEFSTEDAMRSDPKFLVEVLKEVIAAGATTLNIPDTVGFTTPIEYQQVFEYLIANTPGADKVVWSTHCHNDLGLATANSLAGIAGGARQVEVTVNGIGERAGNTAIEEIIMAVRTRPQQFNVYTSVDATQITRASRMVTSFTGMAVQPNKAIVGENAFAHEAGIHQDGVLKHAETYEIMTPESVGLSTNSLVLGKHSGKHAYKARLEELGYTDLSPQQIDEFVDKFKRLADEKKVVTDADMEAIVADEIYQPEHVWELRSIHVTAGNLVKATATVSLVHIDGHEVTEAAVGAGPVDAIFTSIQQVVRVPNRLVQYKINAVTEGVDAIGEVVTKLEFVEDYESPEKSRRLQRTDSGIDAGEFKNPQTGSVTNRNFTGHGADTDILVASAKSYLSALNRMISHKKQISMQQTPPLE</sequence>
<dbReference type="Pfam" id="PF08502">
    <property type="entry name" value="LeuA_dimer"/>
    <property type="match status" value="1"/>
</dbReference>
<dbReference type="Pfam" id="PF22617">
    <property type="entry name" value="HCS_D2"/>
    <property type="match status" value="1"/>
</dbReference>
<dbReference type="GO" id="GO:0046872">
    <property type="term" value="F:metal ion binding"/>
    <property type="evidence" value="ECO:0007669"/>
    <property type="project" value="UniProtKB-KW"/>
</dbReference>
<dbReference type="Pfam" id="PF00682">
    <property type="entry name" value="HMGL-like"/>
    <property type="match status" value="1"/>
</dbReference>
<comment type="similarity">
    <text evidence="2">Belongs to the alpha-IPM synthase/homocitrate synthase family. LeuA type 1 subfamily.</text>
</comment>
<evidence type="ECO:0000313" key="11">
    <source>
        <dbReference type="EMBL" id="GBG33841.1"/>
    </source>
</evidence>
<protein>
    <recommendedName>
        <fullName evidence="3">2-isopropylmalate synthase</fullName>
        <ecNumber evidence="3">2.3.3.13</ecNumber>
    </recommendedName>
</protein>
<dbReference type="NCBIfam" id="NF002086">
    <property type="entry name" value="PRK00915.1-3"/>
    <property type="match status" value="1"/>
</dbReference>
<dbReference type="GO" id="GO:0009098">
    <property type="term" value="P:L-leucine biosynthetic process"/>
    <property type="evidence" value="ECO:0007669"/>
    <property type="project" value="UniProtKB-UniPathway"/>
</dbReference>
<keyword evidence="8" id="KW-0100">Branched-chain amino acid biosynthesis</keyword>
<dbReference type="PROSITE" id="PS50991">
    <property type="entry name" value="PYR_CT"/>
    <property type="match status" value="1"/>
</dbReference>
<dbReference type="NCBIfam" id="TIGR00973">
    <property type="entry name" value="leuA_bact"/>
    <property type="match status" value="1"/>
</dbReference>
<keyword evidence="6" id="KW-0808">Transferase</keyword>
<dbReference type="PROSITE" id="PS00816">
    <property type="entry name" value="AIPM_HOMOCIT_SYNTH_2"/>
    <property type="match status" value="1"/>
</dbReference>
<dbReference type="SMART" id="SM00917">
    <property type="entry name" value="LeuA_dimer"/>
    <property type="match status" value="1"/>
</dbReference>
<evidence type="ECO:0000256" key="5">
    <source>
        <dbReference type="ARBA" id="ARBA00022605"/>
    </source>
</evidence>
<dbReference type="InterPro" id="IPR054691">
    <property type="entry name" value="LeuA/HCS_post-cat"/>
</dbReference>
<evidence type="ECO:0000313" key="12">
    <source>
        <dbReference type="Proteomes" id="UP000241890"/>
    </source>
</evidence>
<evidence type="ECO:0000256" key="8">
    <source>
        <dbReference type="ARBA" id="ARBA00023304"/>
    </source>
</evidence>
<dbReference type="InterPro" id="IPR013785">
    <property type="entry name" value="Aldolase_TIM"/>
</dbReference>
<keyword evidence="12" id="KW-1185">Reference proteome</keyword>
<dbReference type="PANTHER" id="PTHR10277">
    <property type="entry name" value="HOMOCITRATE SYNTHASE-RELATED"/>
    <property type="match status" value="1"/>
</dbReference>
<dbReference type="GO" id="GO:0010177">
    <property type="term" value="F:methylthioalkylmalate synthase activity"/>
    <property type="evidence" value="ECO:0007669"/>
    <property type="project" value="UniProtKB-ARBA"/>
</dbReference>
<dbReference type="Gene3D" id="3.30.160.270">
    <property type="match status" value="1"/>
</dbReference>
<dbReference type="InterPro" id="IPR013709">
    <property type="entry name" value="2-isopropylmalate_synth_dimer"/>
</dbReference>
<dbReference type="FunFam" id="1.10.238.260:FF:000001">
    <property type="entry name" value="2-isopropylmalate synthase"/>
    <property type="match status" value="1"/>
</dbReference>
<evidence type="ECO:0000256" key="1">
    <source>
        <dbReference type="ARBA" id="ARBA00004689"/>
    </source>
</evidence>
<dbReference type="PROSITE" id="PS00815">
    <property type="entry name" value="AIPM_HOMOCIT_SYNTH_1"/>
    <property type="match status" value="1"/>
</dbReference>
<comment type="caution">
    <text evidence="11">The sequence shown here is derived from an EMBL/GenBank/DDBJ whole genome shotgun (WGS) entry which is preliminary data.</text>
</comment>
<evidence type="ECO:0000256" key="2">
    <source>
        <dbReference type="ARBA" id="ARBA00009396"/>
    </source>
</evidence>
<dbReference type="EMBL" id="BEYU01000171">
    <property type="protein sequence ID" value="GBG33841.1"/>
    <property type="molecule type" value="Genomic_DNA"/>
</dbReference>
<dbReference type="CDD" id="cd07940">
    <property type="entry name" value="DRE_TIM_IPMS"/>
    <property type="match status" value="1"/>
</dbReference>
<dbReference type="EC" id="2.3.3.13" evidence="3"/>
<evidence type="ECO:0000256" key="9">
    <source>
        <dbReference type="SAM" id="MobiDB-lite"/>
    </source>
</evidence>
<accession>A0A2R5GZD9</accession>
<dbReference type="SUPFAM" id="SSF51569">
    <property type="entry name" value="Aldolase"/>
    <property type="match status" value="1"/>
</dbReference>